<dbReference type="Proteomes" id="UP000050277">
    <property type="component" value="Unassembled WGS sequence"/>
</dbReference>
<accession>A0A0P6Z293</accession>
<keyword evidence="2" id="KW-1185">Reference proteome</keyword>
<comment type="caution">
    <text evidence="1">The sequence shown here is derived from an EMBL/GenBank/DDBJ whole genome shotgun (WGS) entry which is preliminary data.</text>
</comment>
<reference evidence="1 2" key="1">
    <citation type="submission" date="2015-07" db="EMBL/GenBank/DDBJ databases">
        <title>Whole genome sequence of Herpetosiphon geysericola DSM 7119.</title>
        <authorList>
            <person name="Hemp J."/>
            <person name="Ward L.M."/>
            <person name="Pace L.A."/>
            <person name="Fischer W.W."/>
        </authorList>
    </citation>
    <scope>NUCLEOTIDE SEQUENCE [LARGE SCALE GENOMIC DNA]</scope>
    <source>
        <strain evidence="1 2">DSM 7119</strain>
    </source>
</reference>
<dbReference type="EMBL" id="LGKP01000006">
    <property type="protein sequence ID" value="KPL91311.1"/>
    <property type="molecule type" value="Genomic_DNA"/>
</dbReference>
<evidence type="ECO:0000313" key="1">
    <source>
        <dbReference type="EMBL" id="KPL91311.1"/>
    </source>
</evidence>
<dbReference type="RefSeq" id="WP_054532834.1">
    <property type="nucleotide sequence ID" value="NZ_LGKP01000006.1"/>
</dbReference>
<sequence length="220" mass="24119">MRIRTTLMLVLVLALIGVVGYAFLSPSFGVDGIMAKPTSTIKPGMTVLQAIRRQAKLSTLSMSFTKDTTIIREHGVLGACTEEITYLGYFNVQAGIDLSKISEERLIVSNDGYPDQATVEIVLPDAELLSNELDTQNSRLIAQDTPKWLPGCSHEIADMTIEAQNTLREQVRQDALEKGILSQSQQQASEELGRLLTDVGYTNITIRASNGSILYSTKPQ</sequence>
<dbReference type="OrthoDB" id="791023at2"/>
<evidence type="ECO:0008006" key="3">
    <source>
        <dbReference type="Google" id="ProtNLM"/>
    </source>
</evidence>
<dbReference type="Pfam" id="PF14014">
    <property type="entry name" value="DUF4230"/>
    <property type="match status" value="1"/>
</dbReference>
<dbReference type="AlphaFoldDB" id="A0A0P6Z293"/>
<dbReference type="STRING" id="70996.SE18_02470"/>
<proteinExistence type="predicted"/>
<gene>
    <name evidence="1" type="ORF">SE18_02470</name>
</gene>
<evidence type="ECO:0000313" key="2">
    <source>
        <dbReference type="Proteomes" id="UP000050277"/>
    </source>
</evidence>
<dbReference type="InterPro" id="IPR025324">
    <property type="entry name" value="DUF4230"/>
</dbReference>
<organism evidence="1 2">
    <name type="scientific">Herpetosiphon geysericola</name>
    <dbReference type="NCBI Taxonomy" id="70996"/>
    <lineage>
        <taxon>Bacteria</taxon>
        <taxon>Bacillati</taxon>
        <taxon>Chloroflexota</taxon>
        <taxon>Chloroflexia</taxon>
        <taxon>Herpetosiphonales</taxon>
        <taxon>Herpetosiphonaceae</taxon>
        <taxon>Herpetosiphon</taxon>
    </lineage>
</organism>
<protein>
    <recommendedName>
        <fullName evidence="3">DUF4230 domain-containing protein</fullName>
    </recommendedName>
</protein>
<name>A0A0P6Z293_9CHLR</name>